<dbReference type="PANTHER" id="PTHR43668">
    <property type="entry name" value="ALLANTOINASE"/>
    <property type="match status" value="1"/>
</dbReference>
<dbReference type="InterPro" id="IPR013108">
    <property type="entry name" value="Amidohydro_3"/>
</dbReference>
<dbReference type="GO" id="GO:0004151">
    <property type="term" value="F:dihydroorotase activity"/>
    <property type="evidence" value="ECO:0007669"/>
    <property type="project" value="InterPro"/>
</dbReference>
<dbReference type="InterPro" id="IPR011059">
    <property type="entry name" value="Metal-dep_hydrolase_composite"/>
</dbReference>
<keyword evidence="6" id="KW-1185">Reference proteome</keyword>
<evidence type="ECO:0000256" key="2">
    <source>
        <dbReference type="ARBA" id="ARBA00022975"/>
    </source>
</evidence>
<reference evidence="5 6" key="1">
    <citation type="submission" date="2019-03" db="EMBL/GenBank/DDBJ databases">
        <title>Genomic Encyclopedia of Type Strains, Phase IV (KMG-IV): sequencing the most valuable type-strain genomes for metagenomic binning, comparative biology and taxonomic classification.</title>
        <authorList>
            <person name="Goeker M."/>
        </authorList>
    </citation>
    <scope>NUCLEOTIDE SEQUENCE [LARGE SCALE GENOMIC DNA]</scope>
    <source>
        <strain evidence="5 6">DSM 103923</strain>
    </source>
</reference>
<dbReference type="Pfam" id="PF07969">
    <property type="entry name" value="Amidohydro_3"/>
    <property type="match status" value="1"/>
</dbReference>
<dbReference type="GO" id="GO:0004038">
    <property type="term" value="F:allantoinase activity"/>
    <property type="evidence" value="ECO:0007669"/>
    <property type="project" value="TreeGrafter"/>
</dbReference>
<evidence type="ECO:0000256" key="1">
    <source>
        <dbReference type="ARBA" id="ARBA00022833"/>
    </source>
</evidence>
<dbReference type="NCBIfam" id="NF005791">
    <property type="entry name" value="PRK07627.1"/>
    <property type="match status" value="1"/>
</dbReference>
<evidence type="ECO:0000259" key="3">
    <source>
        <dbReference type="Pfam" id="PF07969"/>
    </source>
</evidence>
<dbReference type="NCBIfam" id="TIGR00857">
    <property type="entry name" value="pyrC_multi"/>
    <property type="match status" value="1"/>
</dbReference>
<dbReference type="InterPro" id="IPR004722">
    <property type="entry name" value="DHOase"/>
</dbReference>
<dbReference type="Pfam" id="PF12890">
    <property type="entry name" value="DHOase"/>
    <property type="match status" value="1"/>
</dbReference>
<comment type="caution">
    <text evidence="5">The sequence shown here is derived from an EMBL/GenBank/DDBJ whole genome shotgun (WGS) entry which is preliminary data.</text>
</comment>
<organism evidence="5 6">
    <name type="scientific">Sulfuritortus calidifontis</name>
    <dbReference type="NCBI Taxonomy" id="1914471"/>
    <lineage>
        <taxon>Bacteria</taxon>
        <taxon>Pseudomonadati</taxon>
        <taxon>Pseudomonadota</taxon>
        <taxon>Betaproteobacteria</taxon>
        <taxon>Nitrosomonadales</taxon>
        <taxon>Thiobacillaceae</taxon>
        <taxon>Sulfuritortus</taxon>
    </lineage>
</organism>
<dbReference type="GO" id="GO:0005737">
    <property type="term" value="C:cytoplasm"/>
    <property type="evidence" value="ECO:0007669"/>
    <property type="project" value="TreeGrafter"/>
</dbReference>
<dbReference type="InterPro" id="IPR032466">
    <property type="entry name" value="Metal_Hydrolase"/>
</dbReference>
<evidence type="ECO:0000259" key="4">
    <source>
        <dbReference type="Pfam" id="PF12890"/>
    </source>
</evidence>
<keyword evidence="1" id="KW-0862">Zinc</keyword>
<keyword evidence="2" id="KW-0665">Pyrimidine biosynthesis</keyword>
<sequence length="428" mass="46233">MKIQIKNGRLIDPKQGIDAVQDIYLAAGRIVGLGQAPADFHANRVIDATGLVVCPGLVDLSARLREPGFEYMATLESEMRAAAAGGITSLACPPDTDPPLDEPGLVEMLKFRAKSMPGPRVYPIGALTWKLKGERITEMAELHEAGCLAFSQADTPIVDTQVLMRAMEYAATFDFPVWLRPRDAHLIKDGVAHDGAVAARLGLPPIPVVSETIALASIILLMKATGARVHVCRLSSAAAIDMVRAAKAEGLPLTCDVNVHHLHLTELDVADFNPNCHLYPPFRSQRDRDAIRTALADGTIDAICSDHAPVDDDAKELPFQEAEPGATGVELLLPLTLRWARESGRSLSQAIDLITRKPAGILGIEAGQLGIGAPADLCLFDPEAWWQVTRKSLHSLGKNSPFLGLEMQGQARYTIIDGHIDFERNHTA</sequence>
<dbReference type="OrthoDB" id="9803027at2"/>
<dbReference type="EMBL" id="SLZY01000002">
    <property type="protein sequence ID" value="TCS73374.1"/>
    <property type="molecule type" value="Genomic_DNA"/>
</dbReference>
<accession>A0A4R3JY38</accession>
<protein>
    <submittedName>
        <fullName evidence="5">Dihydroorotase</fullName>
    </submittedName>
</protein>
<proteinExistence type="predicted"/>
<dbReference type="InterPro" id="IPR024403">
    <property type="entry name" value="DHOase_cat"/>
</dbReference>
<dbReference type="Proteomes" id="UP000295135">
    <property type="component" value="Unassembled WGS sequence"/>
</dbReference>
<dbReference type="PANTHER" id="PTHR43668:SF2">
    <property type="entry name" value="ALLANTOINASE"/>
    <property type="match status" value="1"/>
</dbReference>
<dbReference type="GO" id="GO:0006145">
    <property type="term" value="P:purine nucleobase catabolic process"/>
    <property type="evidence" value="ECO:0007669"/>
    <property type="project" value="TreeGrafter"/>
</dbReference>
<gene>
    <name evidence="5" type="ORF">EDC61_102144</name>
</gene>
<evidence type="ECO:0000313" key="6">
    <source>
        <dbReference type="Proteomes" id="UP000295135"/>
    </source>
</evidence>
<dbReference type="AlphaFoldDB" id="A0A4R3JY38"/>
<dbReference type="GO" id="GO:0006221">
    <property type="term" value="P:pyrimidine nucleotide biosynthetic process"/>
    <property type="evidence" value="ECO:0007669"/>
    <property type="project" value="UniProtKB-KW"/>
</dbReference>
<dbReference type="Gene3D" id="2.30.40.10">
    <property type="entry name" value="Urease, subunit C, domain 1"/>
    <property type="match status" value="1"/>
</dbReference>
<dbReference type="CDD" id="cd01317">
    <property type="entry name" value="DHOase_IIa"/>
    <property type="match status" value="1"/>
</dbReference>
<dbReference type="SUPFAM" id="SSF51556">
    <property type="entry name" value="Metallo-dependent hydrolases"/>
    <property type="match status" value="1"/>
</dbReference>
<feature type="domain" description="Amidohydrolase 3" evidence="3">
    <location>
        <begin position="273"/>
        <end position="420"/>
    </location>
</feature>
<evidence type="ECO:0000313" key="5">
    <source>
        <dbReference type="EMBL" id="TCS73374.1"/>
    </source>
</evidence>
<dbReference type="Gene3D" id="3.20.20.140">
    <property type="entry name" value="Metal-dependent hydrolases"/>
    <property type="match status" value="1"/>
</dbReference>
<dbReference type="RefSeq" id="WP_126458645.1">
    <property type="nucleotide sequence ID" value="NZ_AP018721.1"/>
</dbReference>
<name>A0A4R3JY38_9PROT</name>
<dbReference type="SUPFAM" id="SSF51338">
    <property type="entry name" value="Composite domain of metallo-dependent hydrolases"/>
    <property type="match status" value="1"/>
</dbReference>
<dbReference type="InterPro" id="IPR050138">
    <property type="entry name" value="DHOase/Allantoinase_Hydrolase"/>
</dbReference>
<dbReference type="GO" id="GO:0046872">
    <property type="term" value="F:metal ion binding"/>
    <property type="evidence" value="ECO:0007669"/>
    <property type="project" value="InterPro"/>
</dbReference>
<feature type="domain" description="Dihydroorotase catalytic" evidence="4">
    <location>
        <begin position="51"/>
        <end position="236"/>
    </location>
</feature>